<feature type="region of interest" description="Disordered" evidence="2">
    <location>
        <begin position="188"/>
        <end position="279"/>
    </location>
</feature>
<dbReference type="OrthoDB" id="7042322at2759"/>
<dbReference type="Gene3D" id="1.10.10.60">
    <property type="entry name" value="Homeodomain-like"/>
    <property type="match status" value="1"/>
</dbReference>
<feature type="compositionally biased region" description="Polar residues" evidence="2">
    <location>
        <begin position="222"/>
        <end position="249"/>
    </location>
</feature>
<dbReference type="InterPro" id="IPR015421">
    <property type="entry name" value="PyrdxlP-dep_Trfase_major"/>
</dbReference>
<organism evidence="5 6">
    <name type="scientific">Chanos chanos</name>
    <name type="common">Milkfish</name>
    <name type="synonym">Mugil chanos</name>
    <dbReference type="NCBI Taxonomy" id="29144"/>
    <lineage>
        <taxon>Eukaryota</taxon>
        <taxon>Metazoa</taxon>
        <taxon>Chordata</taxon>
        <taxon>Craniata</taxon>
        <taxon>Vertebrata</taxon>
        <taxon>Euteleostomi</taxon>
        <taxon>Actinopterygii</taxon>
        <taxon>Neopterygii</taxon>
        <taxon>Teleostei</taxon>
        <taxon>Ostariophysi</taxon>
        <taxon>Gonorynchiformes</taxon>
        <taxon>Chanidae</taxon>
        <taxon>Chanos</taxon>
    </lineage>
</organism>
<dbReference type="GO" id="GO:0008483">
    <property type="term" value="F:transaminase activity"/>
    <property type="evidence" value="ECO:0007669"/>
    <property type="project" value="TreeGrafter"/>
</dbReference>
<feature type="region of interest" description="Disordered" evidence="2">
    <location>
        <begin position="818"/>
        <end position="861"/>
    </location>
</feature>
<feature type="compositionally biased region" description="Basic and acidic residues" evidence="2">
    <location>
        <begin position="818"/>
        <end position="835"/>
    </location>
</feature>
<dbReference type="PANTHER" id="PTHR43795">
    <property type="entry name" value="BIFUNCTIONAL ASPARTATE AMINOTRANSFERASE AND GLUTAMATE/ASPARTATE-PREPHENATE AMINOTRANSFERASE-RELATED"/>
    <property type="match status" value="1"/>
</dbReference>
<dbReference type="FunFam" id="1.10.10.60:FF:000032">
    <property type="entry name" value="Zinc finger and SCAN domain-containing 20"/>
    <property type="match status" value="1"/>
</dbReference>
<protein>
    <submittedName>
        <fullName evidence="6">1-aminocyclopropane-1-carboxylate synthase-like protein 1 isoform X1</fullName>
    </submittedName>
</protein>
<dbReference type="InterPro" id="IPR044822">
    <property type="entry name" value="Myb_DNA-bind_4"/>
</dbReference>
<dbReference type="Gene3D" id="3.40.640.10">
    <property type="entry name" value="Type I PLP-dependent aspartate aminotransferase-like (Major domain)"/>
    <property type="match status" value="1"/>
</dbReference>
<dbReference type="Proteomes" id="UP000504632">
    <property type="component" value="Chromosome 2"/>
</dbReference>
<dbReference type="CDD" id="cd00609">
    <property type="entry name" value="AAT_like"/>
    <property type="match status" value="1"/>
</dbReference>
<name>A0A6J2UPE8_CHACN</name>
<dbReference type="InParanoid" id="A0A6J2UPE8"/>
<keyword evidence="1" id="KW-0663">Pyridoxal phosphate</keyword>
<evidence type="ECO:0000256" key="1">
    <source>
        <dbReference type="ARBA" id="ARBA00022898"/>
    </source>
</evidence>
<feature type="compositionally biased region" description="Basic and acidic residues" evidence="2">
    <location>
        <begin position="851"/>
        <end position="861"/>
    </location>
</feature>
<dbReference type="CTD" id="84680"/>
<reference evidence="6" key="1">
    <citation type="submission" date="2025-08" db="UniProtKB">
        <authorList>
            <consortium name="RefSeq"/>
        </authorList>
    </citation>
    <scope>IDENTIFICATION</scope>
</reference>
<dbReference type="InterPro" id="IPR004839">
    <property type="entry name" value="Aminotransferase_I/II_large"/>
</dbReference>
<feature type="domain" description="Myb/SANT-like DNA-binding" evidence="4">
    <location>
        <begin position="12"/>
        <end position="99"/>
    </location>
</feature>
<dbReference type="Pfam" id="PF00155">
    <property type="entry name" value="Aminotran_1_2"/>
    <property type="match status" value="1"/>
</dbReference>
<dbReference type="InterPro" id="IPR015424">
    <property type="entry name" value="PyrdxlP-dep_Trfase"/>
</dbReference>
<evidence type="ECO:0000313" key="5">
    <source>
        <dbReference type="Proteomes" id="UP000504632"/>
    </source>
</evidence>
<dbReference type="InterPro" id="IPR050478">
    <property type="entry name" value="Ethylene_sulfur-biosynth"/>
</dbReference>
<evidence type="ECO:0000256" key="2">
    <source>
        <dbReference type="SAM" id="MobiDB-lite"/>
    </source>
</evidence>
<feature type="compositionally biased region" description="Basic and acidic residues" evidence="2">
    <location>
        <begin position="250"/>
        <end position="264"/>
    </location>
</feature>
<dbReference type="PRINTS" id="PR00753">
    <property type="entry name" value="ACCSYNTHASE"/>
</dbReference>
<evidence type="ECO:0000259" key="3">
    <source>
        <dbReference type="Pfam" id="PF00155"/>
    </source>
</evidence>
<dbReference type="SUPFAM" id="SSF53383">
    <property type="entry name" value="PLP-dependent transferases"/>
    <property type="match status" value="1"/>
</dbReference>
<dbReference type="RefSeq" id="XP_030620941.1">
    <property type="nucleotide sequence ID" value="XM_030765081.1"/>
</dbReference>
<keyword evidence="5" id="KW-1185">Reference proteome</keyword>
<dbReference type="PANTHER" id="PTHR43795:SF17">
    <property type="entry name" value="1-AMINOCYCLOPROPANE-1-CARBOXYLATE SYNTHASE-LIKE PROTEIN 1"/>
    <property type="match status" value="1"/>
</dbReference>
<sequence>MDFRGKKHERGSNWSDQEVVELLQLWSDESVQIELESCLRNQHVFNRIAEVMQGKGILRTGDQCREKIKKLKLEYRRIKENQKTMRSGRSWKFYEVMDRVLTNRPSISYSSVGGNVITHHVLPSTTVSDAYLHSQQTSAFGTATSGAFMFNHPPKPGELMEIKREDVNSDDGILNSDVAAPPELLYHIGSDDEHDADSKSAGLDPEDFTDMGRGEGAAHSGYSPSGFSDQHMAGSSGTGVSITPGQSTVVRDRTIHANHGEDSGRSAPLRQRKRRRAGRGVCGRGLLDEALVSFLNWQRSAEERLLALEEVRLEKEAQAEERRERQEERRAAQEREHELRLLSIFANALTSARSGEAQGPQVVPVPLAKEPISPPRIPAVPHPLNNTSPIQHSKYLSRRGNSIHQHVGILQDGYSSYHTDKYDENSNPNGIINLGTSENKLCTDLLQKRLTQPDMLHIESSLLQYPDWKGHGFFREEVAKFLSHYCRSSSPLKTENVVVMNGCGSLFSAMAAVLCDPEDAILIPTPFYGAIMEDVNLYSSVQLYHVHLDSQPCNSDDRPFKLTVEKLETALMKARKEGVNVRALILINPHNPLGEIYTPQEMTSFLEFAKKNDLHVIVDELYMLSVFEESAVFHSILSFDRLPDAQRTHVLWGLSKDFALAGVRAGFVYSENRELVEALDQLGCFHGVPGPTQYQMAQLLQDRDWIDGEFLPENRLRMQTAHRYLTGELKRMGIPYLHRDAGFFIWADFRNYLRHPSFSEELCVWRCFLKHKVLLSCGQAFSCSTPGWFRIIFTDQQQRLQLGMQRVRKALEELKAKALESDTERDTKTPKHNAKETTTNSAIETASKTSTIKESEERNTTEADAISLAGEEFEVLDCQANQTPEKLDDLIGALREQIRSSDWLEKNRPELSADEDPSQLDVFTDLLHRARM</sequence>
<gene>
    <name evidence="6" type="primary">accs</name>
</gene>
<feature type="compositionally biased region" description="Polar residues" evidence="2">
    <location>
        <begin position="836"/>
        <end position="850"/>
    </location>
</feature>
<accession>A0A6J2UPE8</accession>
<dbReference type="Pfam" id="PF13837">
    <property type="entry name" value="Myb_DNA-bind_4"/>
    <property type="match status" value="1"/>
</dbReference>
<dbReference type="InterPro" id="IPR015422">
    <property type="entry name" value="PyrdxlP-dep_Trfase_small"/>
</dbReference>
<feature type="domain" description="Aminotransferase class I/classII large" evidence="3">
    <location>
        <begin position="431"/>
        <end position="797"/>
    </location>
</feature>
<evidence type="ECO:0000313" key="6">
    <source>
        <dbReference type="RefSeq" id="XP_030620941.1"/>
    </source>
</evidence>
<dbReference type="GO" id="GO:0030170">
    <property type="term" value="F:pyridoxal phosphate binding"/>
    <property type="evidence" value="ECO:0007669"/>
    <property type="project" value="InterPro"/>
</dbReference>
<dbReference type="GO" id="GO:0006520">
    <property type="term" value="P:amino acid metabolic process"/>
    <property type="evidence" value="ECO:0007669"/>
    <property type="project" value="TreeGrafter"/>
</dbReference>
<dbReference type="AlphaFoldDB" id="A0A6J2UPE8"/>
<evidence type="ECO:0000259" key="4">
    <source>
        <dbReference type="Pfam" id="PF13837"/>
    </source>
</evidence>
<dbReference type="FunCoup" id="A0A6J2UPE8">
    <property type="interactions" value="49"/>
</dbReference>
<proteinExistence type="predicted"/>
<feature type="region of interest" description="Disordered" evidence="2">
    <location>
        <begin position="316"/>
        <end position="336"/>
    </location>
</feature>
<dbReference type="GeneID" id="115804575"/>
<dbReference type="Gene3D" id="3.90.1150.10">
    <property type="entry name" value="Aspartate Aminotransferase, domain 1"/>
    <property type="match status" value="1"/>
</dbReference>